<evidence type="ECO:0000313" key="3">
    <source>
        <dbReference type="Proteomes" id="UP001066276"/>
    </source>
</evidence>
<accession>A0AAV7N318</accession>
<gene>
    <name evidence="2" type="ORF">NDU88_006989</name>
</gene>
<sequence length="139" mass="15977">MRHKGSRGRVAGFDERRLGWSWKYSRTPGCALRNKVNFSQNYVLPLPYFTTFLATSLEKHNLGRLDTLCDTYLESSKPCWRAVLSDLLRRFPSPFQRCGEGRGRPQRLDRRRRFSLHFLIGFIGLAVGGAAMLILIGKD</sequence>
<dbReference type="AlphaFoldDB" id="A0AAV7N318"/>
<protein>
    <submittedName>
        <fullName evidence="2">Uncharacterized protein</fullName>
    </submittedName>
</protein>
<dbReference type="Proteomes" id="UP001066276">
    <property type="component" value="Chromosome 9"/>
</dbReference>
<keyword evidence="1" id="KW-0812">Transmembrane</keyword>
<comment type="caution">
    <text evidence="2">The sequence shown here is derived from an EMBL/GenBank/DDBJ whole genome shotgun (WGS) entry which is preliminary data.</text>
</comment>
<proteinExistence type="predicted"/>
<keyword evidence="1" id="KW-1133">Transmembrane helix</keyword>
<reference evidence="2" key="1">
    <citation type="journal article" date="2022" name="bioRxiv">
        <title>Sequencing and chromosome-scale assembly of the giantPleurodeles waltlgenome.</title>
        <authorList>
            <person name="Brown T."/>
            <person name="Elewa A."/>
            <person name="Iarovenko S."/>
            <person name="Subramanian E."/>
            <person name="Araus A.J."/>
            <person name="Petzold A."/>
            <person name="Susuki M."/>
            <person name="Suzuki K.-i.T."/>
            <person name="Hayashi T."/>
            <person name="Toyoda A."/>
            <person name="Oliveira C."/>
            <person name="Osipova E."/>
            <person name="Leigh N.D."/>
            <person name="Simon A."/>
            <person name="Yun M.H."/>
        </authorList>
    </citation>
    <scope>NUCLEOTIDE SEQUENCE</scope>
    <source>
        <strain evidence="2">20211129_DDA</strain>
        <tissue evidence="2">Liver</tissue>
    </source>
</reference>
<keyword evidence="1" id="KW-0472">Membrane</keyword>
<name>A0AAV7N318_PLEWA</name>
<evidence type="ECO:0000313" key="2">
    <source>
        <dbReference type="EMBL" id="KAJ1109629.1"/>
    </source>
</evidence>
<organism evidence="2 3">
    <name type="scientific">Pleurodeles waltl</name>
    <name type="common">Iberian ribbed newt</name>
    <dbReference type="NCBI Taxonomy" id="8319"/>
    <lineage>
        <taxon>Eukaryota</taxon>
        <taxon>Metazoa</taxon>
        <taxon>Chordata</taxon>
        <taxon>Craniata</taxon>
        <taxon>Vertebrata</taxon>
        <taxon>Euteleostomi</taxon>
        <taxon>Amphibia</taxon>
        <taxon>Batrachia</taxon>
        <taxon>Caudata</taxon>
        <taxon>Salamandroidea</taxon>
        <taxon>Salamandridae</taxon>
        <taxon>Pleurodelinae</taxon>
        <taxon>Pleurodeles</taxon>
    </lineage>
</organism>
<keyword evidence="3" id="KW-1185">Reference proteome</keyword>
<evidence type="ECO:0000256" key="1">
    <source>
        <dbReference type="SAM" id="Phobius"/>
    </source>
</evidence>
<feature type="transmembrane region" description="Helical" evidence="1">
    <location>
        <begin position="114"/>
        <end position="136"/>
    </location>
</feature>
<dbReference type="EMBL" id="JANPWB010000013">
    <property type="protein sequence ID" value="KAJ1109629.1"/>
    <property type="molecule type" value="Genomic_DNA"/>
</dbReference>